<evidence type="ECO:0000313" key="1">
    <source>
        <dbReference type="EMBL" id="KAF6150072.1"/>
    </source>
</evidence>
<dbReference type="AlphaFoldDB" id="A0A7J7M5G0"/>
<organism evidence="1 2">
    <name type="scientific">Kingdonia uniflora</name>
    <dbReference type="NCBI Taxonomy" id="39325"/>
    <lineage>
        <taxon>Eukaryota</taxon>
        <taxon>Viridiplantae</taxon>
        <taxon>Streptophyta</taxon>
        <taxon>Embryophyta</taxon>
        <taxon>Tracheophyta</taxon>
        <taxon>Spermatophyta</taxon>
        <taxon>Magnoliopsida</taxon>
        <taxon>Ranunculales</taxon>
        <taxon>Circaeasteraceae</taxon>
        <taxon>Kingdonia</taxon>
    </lineage>
</organism>
<protein>
    <submittedName>
        <fullName evidence="1">Uncharacterized protein</fullName>
    </submittedName>
</protein>
<accession>A0A7J7M5G0</accession>
<comment type="caution">
    <text evidence="1">The sequence shown here is derived from an EMBL/GenBank/DDBJ whole genome shotgun (WGS) entry which is preliminary data.</text>
</comment>
<gene>
    <name evidence="1" type="ORF">GIB67_002854</name>
</gene>
<sequence length="55" mass="6716">MRNKTTYLQVEKNRRIQKSNISSGKKRKTKPLLYWKVVKCNQLILLNLRKYHNKN</sequence>
<dbReference type="Proteomes" id="UP000541444">
    <property type="component" value="Unassembled WGS sequence"/>
</dbReference>
<proteinExistence type="predicted"/>
<evidence type="ECO:0000313" key="2">
    <source>
        <dbReference type="Proteomes" id="UP000541444"/>
    </source>
</evidence>
<name>A0A7J7M5G0_9MAGN</name>
<reference evidence="1 2" key="1">
    <citation type="journal article" date="2020" name="IScience">
        <title>Genome Sequencing of the Endangered Kingdonia uniflora (Circaeasteraceae, Ranunculales) Reveals Potential Mechanisms of Evolutionary Specialization.</title>
        <authorList>
            <person name="Sun Y."/>
            <person name="Deng T."/>
            <person name="Zhang A."/>
            <person name="Moore M.J."/>
            <person name="Landis J.B."/>
            <person name="Lin N."/>
            <person name="Zhang H."/>
            <person name="Zhang X."/>
            <person name="Huang J."/>
            <person name="Zhang X."/>
            <person name="Sun H."/>
            <person name="Wang H."/>
        </authorList>
    </citation>
    <scope>NUCLEOTIDE SEQUENCE [LARGE SCALE GENOMIC DNA]</scope>
    <source>
        <strain evidence="1">TB1705</strain>
        <tissue evidence="1">Leaf</tissue>
    </source>
</reference>
<dbReference type="EMBL" id="JACGCM010001763">
    <property type="protein sequence ID" value="KAF6150072.1"/>
    <property type="molecule type" value="Genomic_DNA"/>
</dbReference>
<keyword evidence="2" id="KW-1185">Reference proteome</keyword>